<gene>
    <name evidence="11" type="ORF">SAMN05421844_105393</name>
</gene>
<evidence type="ECO:0000256" key="5">
    <source>
        <dbReference type="ARBA" id="ARBA00022692"/>
    </source>
</evidence>
<accession>A0ABY0P370</accession>
<keyword evidence="5 9" id="KW-0812">Transmembrane</keyword>
<comment type="subunit">
    <text evidence="9">The complex comprises the extracytoplasmic solute receptor protein and the two transmembrane proteins.</text>
</comment>
<feature type="transmembrane region" description="Helical" evidence="9">
    <location>
        <begin position="97"/>
        <end position="118"/>
    </location>
</feature>
<dbReference type="PANTHER" id="PTHR35011:SF11">
    <property type="entry name" value="TRAP TRANSPORTER SMALL PERMEASE PROTEIN"/>
    <property type="match status" value="1"/>
</dbReference>
<dbReference type="RefSeq" id="WP_091858685.1">
    <property type="nucleotide sequence ID" value="NZ_FNBZ01000005.1"/>
</dbReference>
<evidence type="ECO:0000256" key="4">
    <source>
        <dbReference type="ARBA" id="ARBA00022519"/>
    </source>
</evidence>
<evidence type="ECO:0000256" key="3">
    <source>
        <dbReference type="ARBA" id="ARBA00022475"/>
    </source>
</evidence>
<dbReference type="PROSITE" id="PS51257">
    <property type="entry name" value="PROKAR_LIPOPROTEIN"/>
    <property type="match status" value="1"/>
</dbReference>
<feature type="transmembrane region" description="Helical" evidence="9">
    <location>
        <begin position="21"/>
        <end position="43"/>
    </location>
</feature>
<evidence type="ECO:0000256" key="1">
    <source>
        <dbReference type="ARBA" id="ARBA00004429"/>
    </source>
</evidence>
<comment type="subcellular location">
    <subcellularLocation>
        <location evidence="1 9">Cell inner membrane</location>
        <topology evidence="1 9">Multi-pass membrane protein</topology>
    </subcellularLocation>
</comment>
<dbReference type="EMBL" id="FNBZ01000005">
    <property type="protein sequence ID" value="SDG83194.1"/>
    <property type="molecule type" value="Genomic_DNA"/>
</dbReference>
<feature type="transmembrane region" description="Helical" evidence="9">
    <location>
        <begin position="138"/>
        <end position="159"/>
    </location>
</feature>
<comment type="similarity">
    <text evidence="8 9">Belongs to the TRAP transporter small permease family.</text>
</comment>
<reference evidence="11 12" key="1">
    <citation type="submission" date="2016-10" db="EMBL/GenBank/DDBJ databases">
        <authorList>
            <person name="Varghese N."/>
            <person name="Submissions S."/>
        </authorList>
    </citation>
    <scope>NUCLEOTIDE SEQUENCE [LARGE SCALE GENOMIC DNA]</scope>
    <source>
        <strain evidence="11 12">DSM 26672</strain>
    </source>
</reference>
<evidence type="ECO:0000256" key="6">
    <source>
        <dbReference type="ARBA" id="ARBA00022989"/>
    </source>
</evidence>
<proteinExistence type="inferred from homology"/>
<keyword evidence="12" id="KW-1185">Reference proteome</keyword>
<dbReference type="InterPro" id="IPR007387">
    <property type="entry name" value="TRAP_DctQ"/>
</dbReference>
<keyword evidence="3" id="KW-1003">Cell membrane</keyword>
<keyword evidence="2 9" id="KW-0813">Transport</keyword>
<keyword evidence="7 9" id="KW-0472">Membrane</keyword>
<protein>
    <recommendedName>
        <fullName evidence="9">TRAP transporter small permease protein</fullName>
    </recommendedName>
</protein>
<feature type="domain" description="Tripartite ATP-independent periplasmic transporters DctQ component" evidence="10">
    <location>
        <begin position="35"/>
        <end position="161"/>
    </location>
</feature>
<evidence type="ECO:0000259" key="10">
    <source>
        <dbReference type="Pfam" id="PF04290"/>
    </source>
</evidence>
<dbReference type="Proteomes" id="UP000199468">
    <property type="component" value="Unassembled WGS sequence"/>
</dbReference>
<name>A0ABY0P370_9HYPH</name>
<comment type="function">
    <text evidence="9">Part of the tripartite ATP-independent periplasmic (TRAP) transport system.</text>
</comment>
<evidence type="ECO:0000313" key="12">
    <source>
        <dbReference type="Proteomes" id="UP000199468"/>
    </source>
</evidence>
<keyword evidence="4 9" id="KW-0997">Cell inner membrane</keyword>
<sequence>MSARQSRAVALLLGAERIVTGAGLVAGCLAMALAACVGLFQVLTRFILQEPATWSEPLIRALLIWMAYLGLASAVRAGSLVSVDLLYRLVKGRNRRLLEAAIAIATFALLAILFWFGADLVWRVRFQNLAGLEIPISYAYAAIPTGALVSMLAVIAHFFDPRREELETAV</sequence>
<feature type="transmembrane region" description="Helical" evidence="9">
    <location>
        <begin position="63"/>
        <end position="85"/>
    </location>
</feature>
<evidence type="ECO:0000256" key="7">
    <source>
        <dbReference type="ARBA" id="ARBA00023136"/>
    </source>
</evidence>
<dbReference type="Pfam" id="PF04290">
    <property type="entry name" value="DctQ"/>
    <property type="match status" value="1"/>
</dbReference>
<evidence type="ECO:0000256" key="8">
    <source>
        <dbReference type="ARBA" id="ARBA00038436"/>
    </source>
</evidence>
<evidence type="ECO:0000313" key="11">
    <source>
        <dbReference type="EMBL" id="SDG83194.1"/>
    </source>
</evidence>
<dbReference type="PANTHER" id="PTHR35011">
    <property type="entry name" value="2,3-DIKETO-L-GULONATE TRAP TRANSPORTER SMALL PERMEASE PROTEIN YIAM"/>
    <property type="match status" value="1"/>
</dbReference>
<organism evidence="11 12">
    <name type="scientific">Bosea robiniae</name>
    <dbReference type="NCBI Taxonomy" id="1036780"/>
    <lineage>
        <taxon>Bacteria</taxon>
        <taxon>Pseudomonadati</taxon>
        <taxon>Pseudomonadota</taxon>
        <taxon>Alphaproteobacteria</taxon>
        <taxon>Hyphomicrobiales</taxon>
        <taxon>Boseaceae</taxon>
        <taxon>Bosea</taxon>
    </lineage>
</organism>
<keyword evidence="6 9" id="KW-1133">Transmembrane helix</keyword>
<comment type="caution">
    <text evidence="11">The sequence shown here is derived from an EMBL/GenBank/DDBJ whole genome shotgun (WGS) entry which is preliminary data.</text>
</comment>
<evidence type="ECO:0000256" key="9">
    <source>
        <dbReference type="RuleBase" id="RU369079"/>
    </source>
</evidence>
<dbReference type="InterPro" id="IPR055348">
    <property type="entry name" value="DctQ"/>
</dbReference>
<evidence type="ECO:0000256" key="2">
    <source>
        <dbReference type="ARBA" id="ARBA00022448"/>
    </source>
</evidence>